<evidence type="ECO:0000313" key="2">
    <source>
        <dbReference type="EMBL" id="GJT84496.1"/>
    </source>
</evidence>
<keyword evidence="3" id="KW-1185">Reference proteome</keyword>
<accession>A0ABQ5H9F3</accession>
<name>A0ABQ5H9F3_9ASTR</name>
<organism evidence="2 3">
    <name type="scientific">Tanacetum coccineum</name>
    <dbReference type="NCBI Taxonomy" id="301880"/>
    <lineage>
        <taxon>Eukaryota</taxon>
        <taxon>Viridiplantae</taxon>
        <taxon>Streptophyta</taxon>
        <taxon>Embryophyta</taxon>
        <taxon>Tracheophyta</taxon>
        <taxon>Spermatophyta</taxon>
        <taxon>Magnoliopsida</taxon>
        <taxon>eudicotyledons</taxon>
        <taxon>Gunneridae</taxon>
        <taxon>Pentapetalae</taxon>
        <taxon>asterids</taxon>
        <taxon>campanulids</taxon>
        <taxon>Asterales</taxon>
        <taxon>Asteraceae</taxon>
        <taxon>Asteroideae</taxon>
        <taxon>Anthemideae</taxon>
        <taxon>Anthemidinae</taxon>
        <taxon>Tanacetum</taxon>
    </lineage>
</organism>
<feature type="region of interest" description="Disordered" evidence="1">
    <location>
        <begin position="186"/>
        <end position="250"/>
    </location>
</feature>
<sequence>MGTIDDMRSILTQPALDALCEKFHIPWTVHPELPEMDLFAFIRHTDPTKVRIGEREVREREVPLLELTRGRVVPLPCVNDQGGANVQGVGRDVVNEESGDAALADQIEESDRAAQDEGVNVVVDEEIEATVVDKPKRIRKKRKAADRCQVGGKSLAAIQELFDRSTLAVEVEVTAATTFPFVTSSVTPTPERKGGGHTDSVSGANLRTRHPAERFVISSDSPHDSSANAADDEVTSIVTPPKSGSSGMVTMGCYVKVQQSRYRKRP</sequence>
<feature type="compositionally biased region" description="Polar residues" evidence="1">
    <location>
        <begin position="236"/>
        <end position="248"/>
    </location>
</feature>
<dbReference type="EMBL" id="BQNB010019364">
    <property type="protein sequence ID" value="GJT84496.1"/>
    <property type="molecule type" value="Genomic_DNA"/>
</dbReference>
<protein>
    <submittedName>
        <fullName evidence="2">Uncharacterized protein</fullName>
    </submittedName>
</protein>
<reference evidence="2" key="2">
    <citation type="submission" date="2022-01" db="EMBL/GenBank/DDBJ databases">
        <authorList>
            <person name="Yamashiro T."/>
            <person name="Shiraishi A."/>
            <person name="Satake H."/>
            <person name="Nakayama K."/>
        </authorList>
    </citation>
    <scope>NUCLEOTIDE SEQUENCE</scope>
</reference>
<evidence type="ECO:0000256" key="1">
    <source>
        <dbReference type="SAM" id="MobiDB-lite"/>
    </source>
</evidence>
<comment type="caution">
    <text evidence="2">The sequence shown here is derived from an EMBL/GenBank/DDBJ whole genome shotgun (WGS) entry which is preliminary data.</text>
</comment>
<gene>
    <name evidence="2" type="ORF">Tco_1066213</name>
</gene>
<reference evidence="2" key="1">
    <citation type="journal article" date="2022" name="Int. J. Mol. Sci.">
        <title>Draft Genome of Tanacetum Coccineum: Genomic Comparison of Closely Related Tanacetum-Family Plants.</title>
        <authorList>
            <person name="Yamashiro T."/>
            <person name="Shiraishi A."/>
            <person name="Nakayama K."/>
            <person name="Satake H."/>
        </authorList>
    </citation>
    <scope>NUCLEOTIDE SEQUENCE</scope>
</reference>
<feature type="compositionally biased region" description="Polar residues" evidence="1">
    <location>
        <begin position="218"/>
        <end position="228"/>
    </location>
</feature>
<dbReference type="Proteomes" id="UP001151760">
    <property type="component" value="Unassembled WGS sequence"/>
</dbReference>
<evidence type="ECO:0000313" key="3">
    <source>
        <dbReference type="Proteomes" id="UP001151760"/>
    </source>
</evidence>
<proteinExistence type="predicted"/>